<keyword evidence="5" id="KW-1003">Cell membrane</keyword>
<dbReference type="AlphaFoldDB" id="C0QLY6"/>
<feature type="transmembrane region" description="Helical" evidence="5">
    <location>
        <begin position="295"/>
        <end position="313"/>
    </location>
</feature>
<dbReference type="eggNOG" id="COG0730">
    <property type="taxonomic scope" value="Bacteria"/>
</dbReference>
<organism evidence="6 7">
    <name type="scientific">Desulforapulum autotrophicum (strain ATCC 43914 / DSM 3382 / VKM B-1955 / HRM2)</name>
    <name type="common">Desulfobacterium autotrophicum</name>
    <dbReference type="NCBI Taxonomy" id="177437"/>
    <lineage>
        <taxon>Bacteria</taxon>
        <taxon>Pseudomonadati</taxon>
        <taxon>Thermodesulfobacteriota</taxon>
        <taxon>Desulfobacteria</taxon>
        <taxon>Desulfobacterales</taxon>
        <taxon>Desulfobacteraceae</taxon>
        <taxon>Desulforapulum</taxon>
    </lineage>
</organism>
<keyword evidence="2 5" id="KW-0812">Transmembrane</keyword>
<dbReference type="Pfam" id="PF01925">
    <property type="entry name" value="TauE"/>
    <property type="match status" value="1"/>
</dbReference>
<feature type="transmembrane region" description="Helical" evidence="5">
    <location>
        <begin position="209"/>
        <end position="230"/>
    </location>
</feature>
<proteinExistence type="inferred from homology"/>
<dbReference type="RefSeq" id="WP_015903081.1">
    <property type="nucleotide sequence ID" value="NC_012108.1"/>
</dbReference>
<dbReference type="InterPro" id="IPR002781">
    <property type="entry name" value="TM_pro_TauE-like"/>
</dbReference>
<feature type="transmembrane region" description="Helical" evidence="5">
    <location>
        <begin position="172"/>
        <end position="197"/>
    </location>
</feature>
<evidence type="ECO:0000256" key="2">
    <source>
        <dbReference type="ARBA" id="ARBA00022692"/>
    </source>
</evidence>
<comment type="subcellular location">
    <subcellularLocation>
        <location evidence="5">Cell membrane</location>
        <topology evidence="5">Multi-pass membrane protein</topology>
    </subcellularLocation>
    <subcellularLocation>
        <location evidence="1">Membrane</location>
        <topology evidence="1">Multi-pass membrane protein</topology>
    </subcellularLocation>
</comment>
<dbReference type="GO" id="GO:0005886">
    <property type="term" value="C:plasma membrane"/>
    <property type="evidence" value="ECO:0007669"/>
    <property type="project" value="UniProtKB-SubCell"/>
</dbReference>
<comment type="caution">
    <text evidence="5">Lacks conserved residue(s) required for the propagation of feature annotation.</text>
</comment>
<feature type="transmembrane region" description="Helical" evidence="5">
    <location>
        <begin position="236"/>
        <end position="258"/>
    </location>
</feature>
<feature type="transmembrane region" description="Helical" evidence="5">
    <location>
        <begin position="100"/>
        <end position="123"/>
    </location>
</feature>
<keyword evidence="4 5" id="KW-0472">Membrane</keyword>
<dbReference type="STRING" id="177437.HRM2_11800"/>
<dbReference type="OrthoDB" id="5418565at2"/>
<name>C0QLY6_DESAH</name>
<evidence type="ECO:0000256" key="3">
    <source>
        <dbReference type="ARBA" id="ARBA00022989"/>
    </source>
</evidence>
<sequence>MNRTNRLLYMVAALVGLVWLFFFPHFRQAFLKQFYFMPFLGVVAATVANTTPAAAGIVYFPVLTRLSIDPATAVQFSLIIQAYGMGLGSFKWFLFNKKLFMVKLLPLCFLGGTIGIVIGIVFVPIDTPEILTLIFNSIGFIFTQIIFFSILLKRTYPNFTIDLNRSNVIVLFVFSLVGGIISGWIGFGIDTIFYFLLTFWYRINPAMAIVTSISLMAALSVVGTVLNLVFNSVPLALWYSAVPGVTLAGLFLASYFAVRLGARNILVLFAFLLTVDFLMAFWTQNTVPMSHTFRMILTYLIVGYLLVIHVKIFKQSYKDVNKELGEFQPNDIR</sequence>
<evidence type="ECO:0000313" key="7">
    <source>
        <dbReference type="Proteomes" id="UP000000442"/>
    </source>
</evidence>
<dbReference type="HOGENOM" id="CLU_833496_0_0_7"/>
<feature type="transmembrane region" description="Helical" evidence="5">
    <location>
        <begin position="72"/>
        <end position="94"/>
    </location>
</feature>
<gene>
    <name evidence="6" type="ordered locus">HRM2_11800</name>
</gene>
<feature type="transmembrane region" description="Helical" evidence="5">
    <location>
        <begin position="130"/>
        <end position="152"/>
    </location>
</feature>
<keyword evidence="7" id="KW-1185">Reference proteome</keyword>
<evidence type="ECO:0000256" key="4">
    <source>
        <dbReference type="ARBA" id="ARBA00023136"/>
    </source>
</evidence>
<dbReference type="Proteomes" id="UP000000442">
    <property type="component" value="Chromosome"/>
</dbReference>
<protein>
    <recommendedName>
        <fullName evidence="5">Probable membrane transporter protein</fullName>
    </recommendedName>
</protein>
<dbReference type="PANTHER" id="PTHR31154:SF4">
    <property type="entry name" value="MEMBRANE TRANSPORTER PROTEIN"/>
    <property type="match status" value="1"/>
</dbReference>
<evidence type="ECO:0000313" key="6">
    <source>
        <dbReference type="EMBL" id="ACN14292.1"/>
    </source>
</evidence>
<dbReference type="EMBL" id="CP001087">
    <property type="protein sequence ID" value="ACN14292.1"/>
    <property type="molecule type" value="Genomic_DNA"/>
</dbReference>
<evidence type="ECO:0000256" key="1">
    <source>
        <dbReference type="ARBA" id="ARBA00004141"/>
    </source>
</evidence>
<dbReference type="PANTHER" id="PTHR31154">
    <property type="entry name" value="MEMBRANE TRANSPORTER PROTEIN"/>
    <property type="match status" value="1"/>
</dbReference>
<comment type="similarity">
    <text evidence="5">Belongs to the 4-toluene sulfonate uptake permease (TSUP) (TC 2.A.102) family.</text>
</comment>
<keyword evidence="3 5" id="KW-1133">Transmembrane helix</keyword>
<reference evidence="6 7" key="1">
    <citation type="journal article" date="2009" name="Environ. Microbiol.">
        <title>Genome sequence of Desulfobacterium autotrophicum HRM2, a marine sulfate reducer oxidizing organic carbon completely to carbon dioxide.</title>
        <authorList>
            <person name="Strittmatter A.W."/>
            <person name="Liesegang H."/>
            <person name="Rabus R."/>
            <person name="Decker I."/>
            <person name="Amann J."/>
            <person name="Andres S."/>
            <person name="Henne A."/>
            <person name="Fricke W.F."/>
            <person name="Martinez-Arias R."/>
            <person name="Bartels D."/>
            <person name="Goesmann A."/>
            <person name="Krause L."/>
            <person name="Puehler A."/>
            <person name="Klenk H.P."/>
            <person name="Richter M."/>
            <person name="Schuler M."/>
            <person name="Gloeckner F.O."/>
            <person name="Meyerdierks A."/>
            <person name="Gottschalk G."/>
            <person name="Amann R."/>
        </authorList>
    </citation>
    <scope>NUCLEOTIDE SEQUENCE [LARGE SCALE GENOMIC DNA]</scope>
    <source>
        <strain evidence="7">ATCC 43914 / DSM 3382 / HRM2</strain>
    </source>
</reference>
<evidence type="ECO:0000256" key="5">
    <source>
        <dbReference type="RuleBase" id="RU363041"/>
    </source>
</evidence>
<feature type="transmembrane region" description="Helical" evidence="5">
    <location>
        <begin position="7"/>
        <end position="23"/>
    </location>
</feature>
<dbReference type="KEGG" id="dat:HRM2_11800"/>
<accession>C0QLY6</accession>
<feature type="transmembrane region" description="Helical" evidence="5">
    <location>
        <begin position="265"/>
        <end position="283"/>
    </location>
</feature>
<feature type="transmembrane region" description="Helical" evidence="5">
    <location>
        <begin position="35"/>
        <end position="60"/>
    </location>
</feature>